<dbReference type="GO" id="GO:0106026">
    <property type="term" value="F:Gly-tRNA(Ala) deacylase activity"/>
    <property type="evidence" value="ECO:0007669"/>
    <property type="project" value="UniProtKB-UniRule"/>
</dbReference>
<dbReference type="GO" id="GO:0019478">
    <property type="term" value="P:D-amino acid catabolic process"/>
    <property type="evidence" value="ECO:0007669"/>
    <property type="project" value="UniProtKB-UniRule"/>
</dbReference>
<dbReference type="NCBIfam" id="TIGR00256">
    <property type="entry name" value="D-aminoacyl-tRNA deacylase"/>
    <property type="match status" value="1"/>
</dbReference>
<dbReference type="Pfam" id="PF02580">
    <property type="entry name" value="Tyr_Deacylase"/>
    <property type="match status" value="1"/>
</dbReference>
<dbReference type="EC" id="3.1.1.96" evidence="2"/>
<keyword evidence="2" id="KW-0963">Cytoplasm</keyword>
<accession>A0A9C9K1F3</accession>
<dbReference type="Proteomes" id="UP000885826">
    <property type="component" value="Unassembled WGS sequence"/>
</dbReference>
<feature type="short sequence motif" description="Gly-cisPro motif, important for rejection of L-amino acids" evidence="2">
    <location>
        <begin position="137"/>
        <end position="138"/>
    </location>
</feature>
<gene>
    <name evidence="2" type="primary">dtd</name>
    <name evidence="3" type="ORF">ENI34_10770</name>
</gene>
<proteinExistence type="inferred from homology"/>
<dbReference type="SUPFAM" id="SSF69500">
    <property type="entry name" value="DTD-like"/>
    <property type="match status" value="1"/>
</dbReference>
<keyword evidence="2" id="KW-0694">RNA-binding</keyword>
<organism evidence="3 4">
    <name type="scientific">candidate division WOR-3 bacterium</name>
    <dbReference type="NCBI Taxonomy" id="2052148"/>
    <lineage>
        <taxon>Bacteria</taxon>
        <taxon>Bacteria division WOR-3</taxon>
    </lineage>
</organism>
<dbReference type="GO" id="GO:0005737">
    <property type="term" value="C:cytoplasm"/>
    <property type="evidence" value="ECO:0007669"/>
    <property type="project" value="UniProtKB-SubCell"/>
</dbReference>
<dbReference type="PANTHER" id="PTHR10472:SF5">
    <property type="entry name" value="D-AMINOACYL-TRNA DEACYLASE 1"/>
    <property type="match status" value="1"/>
</dbReference>
<keyword evidence="2 3" id="KW-0378">Hydrolase</keyword>
<dbReference type="AlphaFoldDB" id="A0A9C9K1F3"/>
<sequence>MKAVVQRVNKARIEVKGRLVSEIGNGLMILLGVAKGDTEGQTKALAEKCARIRIFEDQNGKFNLSLLDIKGEALVASQFTLLADTSRGRRPSFVNAEAPERAEKLYELFITLLNKSGVPTKGGIFGERMNITLENRGPVTIILEE</sequence>
<keyword evidence="2" id="KW-0820">tRNA-binding</keyword>
<dbReference type="FunFam" id="3.50.80.10:FF:000001">
    <property type="entry name" value="D-aminoacyl-tRNA deacylase"/>
    <property type="match status" value="1"/>
</dbReference>
<dbReference type="HAMAP" id="MF_00518">
    <property type="entry name" value="Deacylase_Dtd"/>
    <property type="match status" value="1"/>
</dbReference>
<evidence type="ECO:0000256" key="1">
    <source>
        <dbReference type="ARBA" id="ARBA00009673"/>
    </source>
</evidence>
<reference evidence="3" key="1">
    <citation type="journal article" date="2020" name="mSystems">
        <title>Genome- and Community-Level Interaction Insights into Carbon Utilization and Element Cycling Functions of Hydrothermarchaeota in Hydrothermal Sediment.</title>
        <authorList>
            <person name="Zhou Z."/>
            <person name="Liu Y."/>
            <person name="Xu W."/>
            <person name="Pan J."/>
            <person name="Luo Z.H."/>
            <person name="Li M."/>
        </authorList>
    </citation>
    <scope>NUCLEOTIDE SEQUENCE</scope>
    <source>
        <strain evidence="3">HyVt-388</strain>
    </source>
</reference>
<protein>
    <recommendedName>
        <fullName evidence="2">D-aminoacyl-tRNA deacylase</fullName>
        <shortName evidence="2">DTD</shortName>
        <ecNumber evidence="2">3.1.1.96</ecNumber>
    </recommendedName>
    <alternativeName>
        <fullName evidence="2">Gly-tRNA(Ala) deacylase</fullName>
        <ecNumber evidence="2">3.1.1.-</ecNumber>
    </alternativeName>
</protein>
<dbReference type="EC" id="3.1.1.-" evidence="2"/>
<dbReference type="GO" id="GO:0051500">
    <property type="term" value="F:D-tyrosyl-tRNA(Tyr) deacylase activity"/>
    <property type="evidence" value="ECO:0007669"/>
    <property type="project" value="TreeGrafter"/>
</dbReference>
<comment type="caution">
    <text evidence="3">The sequence shown here is derived from an EMBL/GenBank/DDBJ whole genome shotgun (WGS) entry which is preliminary data.</text>
</comment>
<comment type="catalytic activity">
    <reaction evidence="2">
        <text>glycyl-tRNA(Ala) + H2O = tRNA(Ala) + glycine + H(+)</text>
        <dbReference type="Rhea" id="RHEA:53744"/>
        <dbReference type="Rhea" id="RHEA-COMP:9657"/>
        <dbReference type="Rhea" id="RHEA-COMP:13640"/>
        <dbReference type="ChEBI" id="CHEBI:15377"/>
        <dbReference type="ChEBI" id="CHEBI:15378"/>
        <dbReference type="ChEBI" id="CHEBI:57305"/>
        <dbReference type="ChEBI" id="CHEBI:78442"/>
        <dbReference type="ChEBI" id="CHEBI:78522"/>
    </reaction>
</comment>
<comment type="domain">
    <text evidence="2">A Gly-cisPro motif from one monomer fits into the active site of the other monomer to allow specific chiral rejection of L-amino acids.</text>
</comment>
<dbReference type="GO" id="GO:0043908">
    <property type="term" value="F:Ser(Gly)-tRNA(Ala) hydrolase activity"/>
    <property type="evidence" value="ECO:0007669"/>
    <property type="project" value="UniProtKB-UniRule"/>
</dbReference>
<comment type="similarity">
    <text evidence="1 2">Belongs to the DTD family.</text>
</comment>
<evidence type="ECO:0000313" key="4">
    <source>
        <dbReference type="Proteomes" id="UP000885826"/>
    </source>
</evidence>
<evidence type="ECO:0000313" key="3">
    <source>
        <dbReference type="EMBL" id="HEC79599.1"/>
    </source>
</evidence>
<comment type="subunit">
    <text evidence="2">Homodimer.</text>
</comment>
<dbReference type="GO" id="GO:0000049">
    <property type="term" value="F:tRNA binding"/>
    <property type="evidence" value="ECO:0007669"/>
    <property type="project" value="UniProtKB-UniRule"/>
</dbReference>
<evidence type="ECO:0000256" key="2">
    <source>
        <dbReference type="HAMAP-Rule" id="MF_00518"/>
    </source>
</evidence>
<comment type="catalytic activity">
    <reaction evidence="2">
        <text>a D-aminoacyl-tRNA + H2O = a tRNA + a D-alpha-amino acid + H(+)</text>
        <dbReference type="Rhea" id="RHEA:13953"/>
        <dbReference type="Rhea" id="RHEA-COMP:10123"/>
        <dbReference type="Rhea" id="RHEA-COMP:10124"/>
        <dbReference type="ChEBI" id="CHEBI:15377"/>
        <dbReference type="ChEBI" id="CHEBI:15378"/>
        <dbReference type="ChEBI" id="CHEBI:59871"/>
        <dbReference type="ChEBI" id="CHEBI:78442"/>
        <dbReference type="ChEBI" id="CHEBI:79333"/>
        <dbReference type="EC" id="3.1.1.96"/>
    </reaction>
</comment>
<dbReference type="PANTHER" id="PTHR10472">
    <property type="entry name" value="D-TYROSYL-TRNA TYR DEACYLASE"/>
    <property type="match status" value="1"/>
</dbReference>
<comment type="function">
    <text evidence="2">An aminoacyl-tRNA editing enzyme that deacylates mischarged D-aminoacyl-tRNAs. Also deacylates mischarged glycyl-tRNA(Ala), protecting cells against glycine mischarging by AlaRS. Acts via tRNA-based rather than protein-based catalysis; rejects L-amino acids rather than detecting D-amino acids in the active site. By recycling D-aminoacyl-tRNA to D-amino acids and free tRNA molecules, this enzyme counteracts the toxicity associated with the formation of D-aminoacyl-tRNA entities in vivo and helps enforce protein L-homochirality.</text>
</comment>
<dbReference type="EMBL" id="DRIG01000111">
    <property type="protein sequence ID" value="HEC79599.1"/>
    <property type="molecule type" value="Genomic_DNA"/>
</dbReference>
<dbReference type="InterPro" id="IPR003732">
    <property type="entry name" value="Daa-tRNA_deacyls_DTD"/>
</dbReference>
<comment type="subcellular location">
    <subcellularLocation>
        <location evidence="2">Cytoplasm</location>
    </subcellularLocation>
</comment>
<dbReference type="InterPro" id="IPR023509">
    <property type="entry name" value="DTD-like_sf"/>
</dbReference>
<dbReference type="Gene3D" id="3.50.80.10">
    <property type="entry name" value="D-tyrosyl-tRNA(Tyr) deacylase"/>
    <property type="match status" value="1"/>
</dbReference>
<name>A0A9C9K1F3_UNCW3</name>